<proteinExistence type="predicted"/>
<gene>
    <name evidence="1" type="ORF">J2I48_22150</name>
</gene>
<comment type="caution">
    <text evidence="1">The sequence shown here is derived from an EMBL/GenBank/DDBJ whole genome shotgun (WGS) entry which is preliminary data.</text>
</comment>
<dbReference type="AlphaFoldDB" id="A0A939GBP1"/>
<keyword evidence="2" id="KW-1185">Reference proteome</keyword>
<sequence>MKTSLIALATILTGFYWIGCQNRQTTTETTTDSIATGTSGMDNPTTSCYAYSSAADTMRMTLNRTGNEVTGDLLYKLSGKDRNTGTITGTMHGDTLRAEYSFHSEGVESMREVAFLVNGDKLTEGYGPVTEKNGKMMFTPGASQTFDSKMALVKVACTE</sequence>
<dbReference type="EMBL" id="JAFMYU010000022">
    <property type="protein sequence ID" value="MBO0933726.1"/>
    <property type="molecule type" value="Genomic_DNA"/>
</dbReference>
<evidence type="ECO:0000313" key="1">
    <source>
        <dbReference type="EMBL" id="MBO0933726.1"/>
    </source>
</evidence>
<protein>
    <submittedName>
        <fullName evidence="1">Uncharacterized protein</fullName>
    </submittedName>
</protein>
<accession>A0A939GBP1</accession>
<reference evidence="1 2" key="1">
    <citation type="submission" date="2021-03" db="EMBL/GenBank/DDBJ databases">
        <title>Fibrella sp. HMF5036 genome sequencing and assembly.</title>
        <authorList>
            <person name="Kang H."/>
            <person name="Kim H."/>
            <person name="Bae S."/>
            <person name="Joh K."/>
        </authorList>
    </citation>
    <scope>NUCLEOTIDE SEQUENCE [LARGE SCALE GENOMIC DNA]</scope>
    <source>
        <strain evidence="1 2">HMF5036</strain>
    </source>
</reference>
<evidence type="ECO:0000313" key="2">
    <source>
        <dbReference type="Proteomes" id="UP000664795"/>
    </source>
</evidence>
<organism evidence="1 2">
    <name type="scientific">Fibrella aquatilis</name>
    <dbReference type="NCBI Taxonomy" id="2817059"/>
    <lineage>
        <taxon>Bacteria</taxon>
        <taxon>Pseudomonadati</taxon>
        <taxon>Bacteroidota</taxon>
        <taxon>Cytophagia</taxon>
        <taxon>Cytophagales</taxon>
        <taxon>Spirosomataceae</taxon>
        <taxon>Fibrella</taxon>
    </lineage>
</organism>
<dbReference type="RefSeq" id="WP_207337692.1">
    <property type="nucleotide sequence ID" value="NZ_JAFMYU010000022.1"/>
</dbReference>
<dbReference type="Proteomes" id="UP000664795">
    <property type="component" value="Unassembled WGS sequence"/>
</dbReference>
<name>A0A939GBP1_9BACT</name>